<protein>
    <submittedName>
        <fullName evidence="1">Uncharacterized protein</fullName>
    </submittedName>
</protein>
<dbReference type="AlphaFoldDB" id="A0AAV3RG21"/>
<dbReference type="Proteomes" id="UP001454036">
    <property type="component" value="Unassembled WGS sequence"/>
</dbReference>
<organism evidence="1 2">
    <name type="scientific">Lithospermum erythrorhizon</name>
    <name type="common">Purple gromwell</name>
    <name type="synonym">Lithospermum officinale var. erythrorhizon</name>
    <dbReference type="NCBI Taxonomy" id="34254"/>
    <lineage>
        <taxon>Eukaryota</taxon>
        <taxon>Viridiplantae</taxon>
        <taxon>Streptophyta</taxon>
        <taxon>Embryophyta</taxon>
        <taxon>Tracheophyta</taxon>
        <taxon>Spermatophyta</taxon>
        <taxon>Magnoliopsida</taxon>
        <taxon>eudicotyledons</taxon>
        <taxon>Gunneridae</taxon>
        <taxon>Pentapetalae</taxon>
        <taxon>asterids</taxon>
        <taxon>lamiids</taxon>
        <taxon>Boraginales</taxon>
        <taxon>Boraginaceae</taxon>
        <taxon>Boraginoideae</taxon>
        <taxon>Lithospermeae</taxon>
        <taxon>Lithospermum</taxon>
    </lineage>
</organism>
<evidence type="ECO:0000313" key="1">
    <source>
        <dbReference type="EMBL" id="GAA0174938.1"/>
    </source>
</evidence>
<sequence length="257" mass="28545">MDEAPYRNVFTLQVPEEITKKGKPHEDVWSVPFDENDPAKVFKIDKRATAVNKIKYKGKVASYFNKKVRSIEFWVGDLVLRERQTYHHGKLGKGKHLCCRRAGAAVLSDFVLHYLDEIPSLNALAEEYRRWFPAGWLDNTMPLPLSLLFFLPLEGRSYNSNDGSYSTPQVSSSLAALPGSGSSVPLQATLVATRAPSAPQSKAVIIRRPKATEQANAPPPGLRSIFFGALENGMRLPFYSYVGDMLSVAGICPTQLM</sequence>
<proteinExistence type="predicted"/>
<name>A0AAV3RG21_LITER</name>
<gene>
    <name evidence="1" type="ORF">LIER_28216</name>
</gene>
<comment type="caution">
    <text evidence="1">The sequence shown here is derived from an EMBL/GenBank/DDBJ whole genome shotgun (WGS) entry which is preliminary data.</text>
</comment>
<reference evidence="1 2" key="1">
    <citation type="submission" date="2024-01" db="EMBL/GenBank/DDBJ databases">
        <title>The complete chloroplast genome sequence of Lithospermum erythrorhizon: insights into the phylogenetic relationship among Boraginaceae species and the maternal lineages of purple gromwells.</title>
        <authorList>
            <person name="Okada T."/>
            <person name="Watanabe K."/>
        </authorList>
    </citation>
    <scope>NUCLEOTIDE SEQUENCE [LARGE SCALE GENOMIC DNA]</scope>
</reference>
<accession>A0AAV3RG21</accession>
<keyword evidence="2" id="KW-1185">Reference proteome</keyword>
<evidence type="ECO:0000313" key="2">
    <source>
        <dbReference type="Proteomes" id="UP001454036"/>
    </source>
</evidence>
<dbReference type="EMBL" id="BAABME010009312">
    <property type="protein sequence ID" value="GAA0174938.1"/>
    <property type="molecule type" value="Genomic_DNA"/>
</dbReference>